<dbReference type="InterPro" id="IPR008271">
    <property type="entry name" value="Ser/Thr_kinase_AS"/>
</dbReference>
<keyword evidence="5" id="KW-0418">Kinase</keyword>
<evidence type="ECO:0000256" key="2">
    <source>
        <dbReference type="ARBA" id="ARBA00022527"/>
    </source>
</evidence>
<keyword evidence="10" id="KW-1133">Transmembrane helix</keyword>
<accession>A0A7I7YTE7</accession>
<dbReference type="PROSITE" id="PS50011">
    <property type="entry name" value="PROTEIN_KINASE_DOM"/>
    <property type="match status" value="1"/>
</dbReference>
<evidence type="ECO:0000256" key="6">
    <source>
        <dbReference type="ARBA" id="ARBA00022840"/>
    </source>
</evidence>
<keyword evidence="10" id="KW-0812">Transmembrane</keyword>
<evidence type="ECO:0000256" key="3">
    <source>
        <dbReference type="ARBA" id="ARBA00022679"/>
    </source>
</evidence>
<keyword evidence="10" id="KW-0472">Membrane</keyword>
<dbReference type="EC" id="2.7.11.1" evidence="1"/>
<dbReference type="GO" id="GO:0005524">
    <property type="term" value="F:ATP binding"/>
    <property type="evidence" value="ECO:0007669"/>
    <property type="project" value="UniProtKB-KW"/>
</dbReference>
<evidence type="ECO:0000256" key="9">
    <source>
        <dbReference type="SAM" id="MobiDB-lite"/>
    </source>
</evidence>
<feature type="transmembrane region" description="Helical" evidence="10">
    <location>
        <begin position="418"/>
        <end position="440"/>
    </location>
</feature>
<keyword evidence="4" id="KW-0547">Nucleotide-binding</keyword>
<keyword evidence="6" id="KW-0067">ATP-binding</keyword>
<dbReference type="Pfam" id="PF00069">
    <property type="entry name" value="Pkinase"/>
    <property type="match status" value="1"/>
</dbReference>
<evidence type="ECO:0000256" key="7">
    <source>
        <dbReference type="ARBA" id="ARBA00047899"/>
    </source>
</evidence>
<keyword evidence="2" id="KW-0723">Serine/threonine-protein kinase</keyword>
<proteinExistence type="predicted"/>
<dbReference type="GO" id="GO:0004674">
    <property type="term" value="F:protein serine/threonine kinase activity"/>
    <property type="evidence" value="ECO:0007669"/>
    <property type="project" value="UniProtKB-KW"/>
</dbReference>
<sequence length="720" mass="76485">MSRRGQRGADSGYVAPGDEGVTAMDEDREPTRRLGAGRRLLSNPRLAREALRAGLHSLPSGTFAHLLRRIPPVESTPNVEPQPASAPEAQQQRGEPSGARLAVTNGTPFAGYTILRQLGAGGMAEVYLALHPRLPRRDVIKVLAEAVTADREFRERFNREADLAATLWHPHIVGVHDRGEFDGHLWISMDYVEGTDAARLMRERYPDGMTIDEVCAIVRAVASALDYAHDRGLLHRDVKPANILLTHPEDGERRIVLADFGVARHLGDISGITETNVAVGTVAYAAPEQLTGANIDGRADQYALAATAFHLLTGAPPFQHSNPIAVISQHLHEDPPRLSDYRPELAELDDVFFQALAKQPADRFGRCRAFAAAVGERVPDDTDDGAQSDAEPEAAPRRRGVRGVVTALNHKVSSRTRWAAALICAVLVAVAATWSILYSFQPDNSPANPALASKPSVPAPGAAPARTGGPTLNGTYQLAFDHTKQTTNGIPIRSDDAGTAWWAFRSACTTNGCGATGTQLDDTNHQVASSVDGGHTDALRFVGGYWQGSPQQARVGCTQPNGQAGATQQETIAWSLAPQANGTLRGTMTETVLSNECSAQGAVVRVPVVATRVGDVPAGVNLADPTQAVNTTNPPSAPGGPPVLGGMCTDIDKLAYDPTNNEQIVCEGNTWARAPIANGVHASGSSCDKPGLPAFAMTTSNDGHLLECDPVTRTWTRPAG</sequence>
<feature type="region of interest" description="Disordered" evidence="9">
    <location>
        <begin position="377"/>
        <end position="400"/>
    </location>
</feature>
<dbReference type="Gene3D" id="1.10.510.10">
    <property type="entry name" value="Transferase(Phosphotransferase) domain 1"/>
    <property type="match status" value="1"/>
</dbReference>
<protein>
    <recommendedName>
        <fullName evidence="1">non-specific serine/threonine protein kinase</fullName>
        <ecNumber evidence="1">2.7.11.1</ecNumber>
    </recommendedName>
</protein>
<feature type="compositionally biased region" description="Low complexity" evidence="9">
    <location>
        <begin position="459"/>
        <end position="470"/>
    </location>
</feature>
<dbReference type="Gene3D" id="3.30.200.20">
    <property type="entry name" value="Phosphorylase Kinase, domain 1"/>
    <property type="match status" value="1"/>
</dbReference>
<evidence type="ECO:0000256" key="4">
    <source>
        <dbReference type="ARBA" id="ARBA00022741"/>
    </source>
</evidence>
<evidence type="ECO:0000313" key="12">
    <source>
        <dbReference type="EMBL" id="BBZ44404.1"/>
    </source>
</evidence>
<keyword evidence="13" id="KW-1185">Reference proteome</keyword>
<dbReference type="GO" id="GO:0080090">
    <property type="term" value="P:regulation of primary metabolic process"/>
    <property type="evidence" value="ECO:0007669"/>
    <property type="project" value="UniProtKB-ARBA"/>
</dbReference>
<evidence type="ECO:0000256" key="5">
    <source>
        <dbReference type="ARBA" id="ARBA00022777"/>
    </source>
</evidence>
<dbReference type="CDD" id="cd14014">
    <property type="entry name" value="STKc_PknB_like"/>
    <property type="match status" value="1"/>
</dbReference>
<dbReference type="PROSITE" id="PS00108">
    <property type="entry name" value="PROTEIN_KINASE_ST"/>
    <property type="match status" value="1"/>
</dbReference>
<evidence type="ECO:0000313" key="13">
    <source>
        <dbReference type="Proteomes" id="UP000467105"/>
    </source>
</evidence>
<dbReference type="Proteomes" id="UP000467105">
    <property type="component" value="Chromosome"/>
</dbReference>
<dbReference type="EMBL" id="AP022614">
    <property type="protein sequence ID" value="BBZ44404.1"/>
    <property type="molecule type" value="Genomic_DNA"/>
</dbReference>
<dbReference type="InterPro" id="IPR011009">
    <property type="entry name" value="Kinase-like_dom_sf"/>
</dbReference>
<dbReference type="SUPFAM" id="SSF56112">
    <property type="entry name" value="Protein kinase-like (PK-like)"/>
    <property type="match status" value="1"/>
</dbReference>
<feature type="compositionally biased region" description="Low complexity" evidence="9">
    <location>
        <begin position="81"/>
        <end position="92"/>
    </location>
</feature>
<dbReference type="PANTHER" id="PTHR43289">
    <property type="entry name" value="MITOGEN-ACTIVATED PROTEIN KINASE KINASE KINASE 20-RELATED"/>
    <property type="match status" value="1"/>
</dbReference>
<dbReference type="PANTHER" id="PTHR43289:SF6">
    <property type="entry name" value="SERINE_THREONINE-PROTEIN KINASE NEKL-3"/>
    <property type="match status" value="1"/>
</dbReference>
<reference evidence="12 13" key="1">
    <citation type="journal article" date="2019" name="Emerg. Microbes Infect.">
        <title>Comprehensive subspecies identification of 175 nontuberculous mycobacteria species based on 7547 genomic profiles.</title>
        <authorList>
            <person name="Matsumoto Y."/>
            <person name="Kinjo T."/>
            <person name="Motooka D."/>
            <person name="Nabeya D."/>
            <person name="Jung N."/>
            <person name="Uechi K."/>
            <person name="Horii T."/>
            <person name="Iida T."/>
            <person name="Fujita J."/>
            <person name="Nakamura S."/>
        </authorList>
    </citation>
    <scope>NUCLEOTIDE SEQUENCE [LARGE SCALE GENOMIC DNA]</scope>
    <source>
        <strain evidence="12 13">JCM 14742</strain>
    </source>
</reference>
<feature type="region of interest" description="Disordered" evidence="9">
    <location>
        <begin position="447"/>
        <end position="474"/>
    </location>
</feature>
<evidence type="ECO:0000259" key="11">
    <source>
        <dbReference type="PROSITE" id="PS50011"/>
    </source>
</evidence>
<dbReference type="AlphaFoldDB" id="A0A7I7YTE7"/>
<feature type="region of interest" description="Disordered" evidence="9">
    <location>
        <begin position="73"/>
        <end position="100"/>
    </location>
</feature>
<keyword evidence="3" id="KW-0808">Transferase</keyword>
<comment type="catalytic activity">
    <reaction evidence="8">
        <text>L-seryl-[protein] + ATP = O-phospho-L-seryl-[protein] + ADP + H(+)</text>
        <dbReference type="Rhea" id="RHEA:17989"/>
        <dbReference type="Rhea" id="RHEA-COMP:9863"/>
        <dbReference type="Rhea" id="RHEA-COMP:11604"/>
        <dbReference type="ChEBI" id="CHEBI:15378"/>
        <dbReference type="ChEBI" id="CHEBI:29999"/>
        <dbReference type="ChEBI" id="CHEBI:30616"/>
        <dbReference type="ChEBI" id="CHEBI:83421"/>
        <dbReference type="ChEBI" id="CHEBI:456216"/>
        <dbReference type="EC" id="2.7.11.1"/>
    </reaction>
</comment>
<evidence type="ECO:0000256" key="1">
    <source>
        <dbReference type="ARBA" id="ARBA00012513"/>
    </source>
</evidence>
<name>A0A7I7YTE7_9MYCO</name>
<feature type="compositionally biased region" description="Acidic residues" evidence="9">
    <location>
        <begin position="381"/>
        <end position="392"/>
    </location>
</feature>
<gene>
    <name evidence="12" type="ORF">MPRM_16850</name>
</gene>
<dbReference type="FunFam" id="3.30.200.20:FF:000035">
    <property type="entry name" value="Serine/threonine protein kinase Stk1"/>
    <property type="match status" value="1"/>
</dbReference>
<organism evidence="12 13">
    <name type="scientific">Mycobacterium parmense</name>
    <dbReference type="NCBI Taxonomy" id="185642"/>
    <lineage>
        <taxon>Bacteria</taxon>
        <taxon>Bacillati</taxon>
        <taxon>Actinomycetota</taxon>
        <taxon>Actinomycetes</taxon>
        <taxon>Mycobacteriales</taxon>
        <taxon>Mycobacteriaceae</taxon>
        <taxon>Mycobacterium</taxon>
        <taxon>Mycobacterium simiae complex</taxon>
    </lineage>
</organism>
<evidence type="ECO:0000256" key="10">
    <source>
        <dbReference type="SAM" id="Phobius"/>
    </source>
</evidence>
<evidence type="ECO:0000256" key="8">
    <source>
        <dbReference type="ARBA" id="ARBA00048679"/>
    </source>
</evidence>
<comment type="catalytic activity">
    <reaction evidence="7">
        <text>L-threonyl-[protein] + ATP = O-phospho-L-threonyl-[protein] + ADP + H(+)</text>
        <dbReference type="Rhea" id="RHEA:46608"/>
        <dbReference type="Rhea" id="RHEA-COMP:11060"/>
        <dbReference type="Rhea" id="RHEA-COMP:11605"/>
        <dbReference type="ChEBI" id="CHEBI:15378"/>
        <dbReference type="ChEBI" id="CHEBI:30013"/>
        <dbReference type="ChEBI" id="CHEBI:30616"/>
        <dbReference type="ChEBI" id="CHEBI:61977"/>
        <dbReference type="ChEBI" id="CHEBI:456216"/>
        <dbReference type="EC" id="2.7.11.1"/>
    </reaction>
</comment>
<dbReference type="InterPro" id="IPR000719">
    <property type="entry name" value="Prot_kinase_dom"/>
</dbReference>
<feature type="domain" description="Protein kinase" evidence="11">
    <location>
        <begin position="112"/>
        <end position="378"/>
    </location>
</feature>
<feature type="region of interest" description="Disordered" evidence="9">
    <location>
        <begin position="1"/>
        <end position="40"/>
    </location>
</feature>
<dbReference type="SMART" id="SM00220">
    <property type="entry name" value="S_TKc"/>
    <property type="match status" value="1"/>
</dbReference>